<keyword evidence="3" id="KW-0698">rRNA processing</keyword>
<dbReference type="Proteomes" id="UP000095283">
    <property type="component" value="Unplaced"/>
</dbReference>
<dbReference type="GO" id="GO:0005732">
    <property type="term" value="C:sno(s)RNA-containing ribonucleoprotein complex"/>
    <property type="evidence" value="ECO:0007669"/>
    <property type="project" value="InterPro"/>
</dbReference>
<feature type="coiled-coil region" evidence="7">
    <location>
        <begin position="114"/>
        <end position="141"/>
    </location>
</feature>
<dbReference type="WBParaSite" id="Hba_01382">
    <property type="protein sequence ID" value="Hba_01382"/>
    <property type="gene ID" value="Hba_01382"/>
</dbReference>
<dbReference type="PANTHER" id="PTHR17039">
    <property type="entry name" value="U3 SMALL NUCLEOLAR RIBONUCLEOPROTEIN PROTEIN MPP10"/>
    <property type="match status" value="1"/>
</dbReference>
<keyword evidence="9" id="KW-1185">Reference proteome</keyword>
<evidence type="ECO:0000256" key="5">
    <source>
        <dbReference type="ARBA" id="ARBA00023274"/>
    </source>
</evidence>
<accession>A0A1I7W9N9</accession>
<keyword evidence="7" id="KW-0175">Coiled coil</keyword>
<keyword evidence="2" id="KW-0690">Ribosome biogenesis</keyword>
<evidence type="ECO:0000256" key="1">
    <source>
        <dbReference type="ARBA" id="ARBA00004604"/>
    </source>
</evidence>
<dbReference type="PANTHER" id="PTHR17039:SF0">
    <property type="entry name" value="U3 SMALL NUCLEOLAR RIBONUCLEOPROTEIN PROTEIN MPP10"/>
    <property type="match status" value="1"/>
</dbReference>
<keyword evidence="4" id="KW-0539">Nucleus</keyword>
<evidence type="ECO:0000256" key="6">
    <source>
        <dbReference type="ARBA" id="ARBA00029455"/>
    </source>
</evidence>
<feature type="region of interest" description="Disordered" evidence="8">
    <location>
        <begin position="349"/>
        <end position="368"/>
    </location>
</feature>
<dbReference type="InterPro" id="IPR012173">
    <property type="entry name" value="Mpp10"/>
</dbReference>
<dbReference type="GO" id="GO:0032040">
    <property type="term" value="C:small-subunit processome"/>
    <property type="evidence" value="ECO:0007669"/>
    <property type="project" value="TreeGrafter"/>
</dbReference>
<evidence type="ECO:0000256" key="7">
    <source>
        <dbReference type="SAM" id="Coils"/>
    </source>
</evidence>
<evidence type="ECO:0000256" key="3">
    <source>
        <dbReference type="ARBA" id="ARBA00022552"/>
    </source>
</evidence>
<evidence type="ECO:0000256" key="4">
    <source>
        <dbReference type="ARBA" id="ARBA00023242"/>
    </source>
</evidence>
<organism evidence="9 10">
    <name type="scientific">Heterorhabditis bacteriophora</name>
    <name type="common">Entomopathogenic nematode worm</name>
    <dbReference type="NCBI Taxonomy" id="37862"/>
    <lineage>
        <taxon>Eukaryota</taxon>
        <taxon>Metazoa</taxon>
        <taxon>Ecdysozoa</taxon>
        <taxon>Nematoda</taxon>
        <taxon>Chromadorea</taxon>
        <taxon>Rhabditida</taxon>
        <taxon>Rhabditina</taxon>
        <taxon>Rhabditomorpha</taxon>
        <taxon>Strongyloidea</taxon>
        <taxon>Heterorhabditidae</taxon>
        <taxon>Heterorhabditis</taxon>
    </lineage>
</organism>
<evidence type="ECO:0000256" key="2">
    <source>
        <dbReference type="ARBA" id="ARBA00022517"/>
    </source>
</evidence>
<comment type="similarity">
    <text evidence="6">Belongs to the MPP10 family.</text>
</comment>
<sequence length="368" mass="42655">MMCSAWKDSSDTTLTVVTERSQLGDEAGSSSSACTVERYPKLDSFKQLFKKPKACHRSIDTALPLLYTFACELKRRVDDLPSNFLNKNDETVWQFIAYRNKQISKEYRKQKVGLAEMDAFLDEAEKQNDEEEILATVDKKEKKIKRKATNEDPLCFTSFSTAKKNKKTVRFALDEDIDNVVETVVDSKEFDDTHDQTVLLGEGAKEADKKESSLKRSLKKLKETIKKLEDENLAPRSWELSGEVTGQQREENTLLETHVQFDHGVRVCIKDLLYLLIIIYSAPEITEDFTEKLEGIIKQRIKDRTFDDVIRKKRIEERLDVYRNQAIEENEMIKKSLTEVYEKEYLKATGEVKDDEKPNEQHEAIENK</sequence>
<comment type="subcellular location">
    <subcellularLocation>
        <location evidence="1">Nucleus</location>
        <location evidence="1">Nucleolus</location>
    </subcellularLocation>
</comment>
<dbReference type="GO" id="GO:0034457">
    <property type="term" value="C:Mpp10 complex"/>
    <property type="evidence" value="ECO:0007669"/>
    <property type="project" value="InterPro"/>
</dbReference>
<dbReference type="GO" id="GO:0006364">
    <property type="term" value="P:rRNA processing"/>
    <property type="evidence" value="ECO:0007669"/>
    <property type="project" value="UniProtKB-KW"/>
</dbReference>
<protein>
    <submittedName>
        <fullName evidence="10">CDC37_N domain-containing protein</fullName>
    </submittedName>
</protein>
<dbReference type="Pfam" id="PF04006">
    <property type="entry name" value="Mpp10"/>
    <property type="match status" value="1"/>
</dbReference>
<dbReference type="AlphaFoldDB" id="A0A1I7W9N9"/>
<reference evidence="10" key="1">
    <citation type="submission" date="2016-11" db="UniProtKB">
        <authorList>
            <consortium name="WormBaseParasite"/>
        </authorList>
    </citation>
    <scope>IDENTIFICATION</scope>
</reference>
<proteinExistence type="inferred from homology"/>
<evidence type="ECO:0000313" key="9">
    <source>
        <dbReference type="Proteomes" id="UP000095283"/>
    </source>
</evidence>
<keyword evidence="5" id="KW-0687">Ribonucleoprotein</keyword>
<feature type="coiled-coil region" evidence="7">
    <location>
        <begin position="204"/>
        <end position="231"/>
    </location>
</feature>
<evidence type="ECO:0000313" key="10">
    <source>
        <dbReference type="WBParaSite" id="Hba_01382"/>
    </source>
</evidence>
<evidence type="ECO:0000256" key="8">
    <source>
        <dbReference type="SAM" id="MobiDB-lite"/>
    </source>
</evidence>
<name>A0A1I7W9N9_HETBA</name>